<feature type="non-terminal residue" evidence="1">
    <location>
        <position position="89"/>
    </location>
</feature>
<evidence type="ECO:0008006" key="3">
    <source>
        <dbReference type="Google" id="ProtNLM"/>
    </source>
</evidence>
<proteinExistence type="predicted"/>
<accession>A0A1G9I1X9</accession>
<dbReference type="EMBL" id="FNEC01000081">
    <property type="protein sequence ID" value="SDL19056.1"/>
    <property type="molecule type" value="Genomic_DNA"/>
</dbReference>
<evidence type="ECO:0000313" key="2">
    <source>
        <dbReference type="Proteomes" id="UP000199693"/>
    </source>
</evidence>
<protein>
    <recommendedName>
        <fullName evidence="3">Transposase</fullName>
    </recommendedName>
</protein>
<reference evidence="1 2" key="1">
    <citation type="submission" date="2016-10" db="EMBL/GenBank/DDBJ databases">
        <authorList>
            <person name="de Groot N.N."/>
        </authorList>
    </citation>
    <scope>NUCLEOTIDE SEQUENCE [LARGE SCALE GENOMIC DNA]</scope>
    <source>
        <strain evidence="1 2">CCM 7361</strain>
    </source>
</reference>
<evidence type="ECO:0000313" key="1">
    <source>
        <dbReference type="EMBL" id="SDL19056.1"/>
    </source>
</evidence>
<gene>
    <name evidence="1" type="ORF">SAMN05216189_10819</name>
</gene>
<sequence>MKKHTTTKKPMSAVDVSVCTTIAVDLAKKVFQVAGEEAQGQLVYEQRIKSREAFQVFLQKLPTGVTVLMETGPGAQAWARMLQVQGNPV</sequence>
<dbReference type="AlphaFoldDB" id="A0A1G9I1X9"/>
<dbReference type="Proteomes" id="UP000199693">
    <property type="component" value="Unassembled WGS sequence"/>
</dbReference>
<organism evidence="1 2">
    <name type="scientific">Pseudomonas delhiensis</name>
    <dbReference type="NCBI Taxonomy" id="366289"/>
    <lineage>
        <taxon>Bacteria</taxon>
        <taxon>Pseudomonadati</taxon>
        <taxon>Pseudomonadota</taxon>
        <taxon>Gammaproteobacteria</taxon>
        <taxon>Pseudomonadales</taxon>
        <taxon>Pseudomonadaceae</taxon>
        <taxon>Pseudomonas</taxon>
    </lineage>
</organism>
<name>A0A1G9I1X9_9PSED</name>